<evidence type="ECO:0000313" key="2">
    <source>
        <dbReference type="Proteomes" id="UP001237448"/>
    </source>
</evidence>
<accession>A0ABU0FNP6</accession>
<sequence>MQPQASPSRRPLFILSVAGGYGGAERNIEILLPRILRTRRVVILAANPYHLARLRELPPANLEIHAVDAARDSFVREAGRILIPRYLALRPSAIFANTLDSLRILSHVAGRVPQIDRHAFFCVHDFQWRDYEALLAALPRATLLAPDRCVLEKPDYIGRFLRPDGPLRARVLPNPVDLPEAEPRPLAADAAFLHLATVNGFKGHRHLAEAAALVRKRRPAIRIASYGHRPIPELYREILRHRENVGALPTLALHDHVADASALLAACRAVLVTSVSDHGGPETFGRTIIEAWAQGRPVIAFAAGAPAHLVRHGTDGLLVEEKDTEGLADAIVRLHDDPALADRLGRAGRKRVGREFGSEVVLRQLLALLDGD</sequence>
<dbReference type="PANTHER" id="PTHR12526">
    <property type="entry name" value="GLYCOSYLTRANSFERASE"/>
    <property type="match status" value="1"/>
</dbReference>
<protein>
    <submittedName>
        <fullName evidence="1">Glycosyltransferase involved in cell wall biosynthesis</fullName>
    </submittedName>
</protein>
<dbReference type="Pfam" id="PF13692">
    <property type="entry name" value="Glyco_trans_1_4"/>
    <property type="match status" value="1"/>
</dbReference>
<organism evidence="1 2">
    <name type="scientific">Labrys monachus</name>
    <dbReference type="NCBI Taxonomy" id="217067"/>
    <lineage>
        <taxon>Bacteria</taxon>
        <taxon>Pseudomonadati</taxon>
        <taxon>Pseudomonadota</taxon>
        <taxon>Alphaproteobacteria</taxon>
        <taxon>Hyphomicrobiales</taxon>
        <taxon>Xanthobacteraceae</taxon>
        <taxon>Labrys</taxon>
    </lineage>
</organism>
<gene>
    <name evidence="1" type="ORF">J3R73_006030</name>
</gene>
<dbReference type="CDD" id="cd03801">
    <property type="entry name" value="GT4_PimA-like"/>
    <property type="match status" value="1"/>
</dbReference>
<proteinExistence type="predicted"/>
<dbReference type="Gene3D" id="3.40.50.2000">
    <property type="entry name" value="Glycogen Phosphorylase B"/>
    <property type="match status" value="2"/>
</dbReference>
<keyword evidence="2" id="KW-1185">Reference proteome</keyword>
<dbReference type="SUPFAM" id="SSF53756">
    <property type="entry name" value="UDP-Glycosyltransferase/glycogen phosphorylase"/>
    <property type="match status" value="1"/>
</dbReference>
<dbReference type="EMBL" id="JAUSVK010000001">
    <property type="protein sequence ID" value="MDQ0396238.1"/>
    <property type="molecule type" value="Genomic_DNA"/>
</dbReference>
<comment type="caution">
    <text evidence="1">The sequence shown here is derived from an EMBL/GenBank/DDBJ whole genome shotgun (WGS) entry which is preliminary data.</text>
</comment>
<dbReference type="Proteomes" id="UP001237448">
    <property type="component" value="Unassembled WGS sequence"/>
</dbReference>
<reference evidence="1 2" key="1">
    <citation type="submission" date="2023-07" db="EMBL/GenBank/DDBJ databases">
        <title>Genomic Encyclopedia of Type Strains, Phase IV (KMG-IV): sequencing the most valuable type-strain genomes for metagenomic binning, comparative biology and taxonomic classification.</title>
        <authorList>
            <person name="Goeker M."/>
        </authorList>
    </citation>
    <scope>NUCLEOTIDE SEQUENCE [LARGE SCALE GENOMIC DNA]</scope>
    <source>
        <strain evidence="1 2">DSM 5896</strain>
    </source>
</reference>
<name>A0ABU0FNP6_9HYPH</name>
<dbReference type="RefSeq" id="WP_307436207.1">
    <property type="nucleotide sequence ID" value="NZ_JAUSVK010000001.1"/>
</dbReference>
<evidence type="ECO:0000313" key="1">
    <source>
        <dbReference type="EMBL" id="MDQ0396238.1"/>
    </source>
</evidence>